<dbReference type="Proteomes" id="UP000816034">
    <property type="component" value="Unassembled WGS sequence"/>
</dbReference>
<sequence length="2301" mass="263349">MHAHPSPSIMNKENTSNHSDGETIALYEFEEVEDQSVQMKKKLFLTDFLLTNDDRNDDSSKGPIFSKLAKFISTIYDAYIKSSDKLTNDESNVNYRQAIIEKYQQNWSIEYTTTGLYTLKDSTLKLHNEDLVPITSVKSLEWMDSRKILSVTSNFVSVTNCDDGKIRIYSSDLKSQLASVDLSKFLHFDKSPLFRTAISNVKLLNIAGTESNRFDILFQYDSSLYQIPMIRDVSTINLYRIDVYSNQIEAFDVHEAENGEKMLAIVLANSQQECVFLEYPEDGSKFISIPTSEKKKSTRRKISLEYFKNQNDLFSPKQKMIFSPDGSYCAFLSSSKKFFIYRVPFPFIDDSQVVASSSLENILEFNWWSPSSVILCNDNNEMYVIEISSKKNILGDGDVTEDIEGIPFISTAHNGKFFLLEYDPNITQLKIDQQLLLLQEQQRLTEKLQNSSESSLLSAFSTLFSFLFPKVAPPSDELKEENMIPSTLSLAYRVYRFYQKTPEKEFSEKLHQGDLEEALSLAKTFSLDMDEVYKKMWRRHVISVESIAKLQLISDKMYILNECVCRIASNEEVMRHLLECGLAISNTLLSEETNCTDLSHRSSVLKNCSEKAKEILEARRKLLLYLDRLDLFLDLSPQQVYKGDQYHYFRDCNIVSYAKERASMKDFSSLKAIISYCLPFNESYRVSRNLNPHDVIDIISCIPESVPPNEYKDLLPGVEKTGNCMTKWSTLFMRRKEQDYSEKLMEKPQVDYPSSQEITEWYLSRAEAIDVVSGMVSYAESLLEIGIKRNVKRLEDKLNELNFMSLMIYNRGNLFNLNKQLLSVKEYESNLTNFDKFKLLINKTSTDIVSQILNKGLNFISHCEEEEKTGKDSLLYKYMLQELAPHLLYQCAKIFEYCSGPNAIHLFSDNDVLAMLAVECIYSCKNYQENTENIIRIINSLPTGNIHQELEQHINTIRDNTIALTVLSKYSISIPLSLSTEFEVVGKTIVGELAQKCIKSGATSDKSFQSLYSDLKTLHGTVMHHLTQQEVYSQFLKNCCLSGHAHLAYEYVTRDMILPYTDADEIIYQATAELINSSTEPTDSSIMIADKCISLHRSLLSEKFVTSSNEERWTKEINILEAFRIIGKEFSNHQPALFLRKSSIMDIVKYLIENNHTGTDEATLETFYKICRLLGGNENDRKNVKMLAIEDSLQKAESGNLEVVRALMKQNHNGIYKHCAKLCIDTKCKISSEERLEFAAYAVRNCPSSELSEMLSIYELVESHQFLSKSIPATEATKDISLSNSILIAHDMFSKLAKENEHLFSNISVSGTTPLYYSCRENSFVSHFGISPTTTELDTIFRSKLMEIQLTLTSETEKLNTQSLLDFAILSLTNGYIMSFVTILLKIPLESIDSVKKLFDSILSSQPQNTPISAVEKLIELFTLYFALRLLLLENPESLTEYYDEMSLNDIEKSLEDNEIESNECTSKLNHFLKFYNGLLYLCNHFSELSIFSTSTLSCLQFITDEKYRENVLFDLSKTQHMDQFKAALNIAQKLSMDTSKLYLNFLDCVLNKENILDSEKSFIREISSTSVKDEVVLIVKNKLTPNSRVTSGYNLPKISFLTELLVNMDLSEYTPQKALVDFLSTENLVVDFFSLTSESTDTRQIIELLKPILNHKSVNTILDLLKPIKPVETSQIYSHVVTTTLSNAKIDPKERAELVLPFISFLTQDDIKTLISKVSFDNAFKMPLAVRLSFMRSMLNTSISEDSSLANEVKSSIFKMSSAKRIFQRQELEYLLEEWDKYLRDHIDLMHVLSETMVHTKNPSCITNILQDLQEEYKNAFNITDQSDLTSLPLFFHLDTTQCYLKTVKAIVQCLVEHSEEIRKESDSEDEAEEEKLLQQHLESNESGEIDIHWPPLNAKMGCIYMKIILKSAASDSQQSQDLFNTLVNYVDTIAKDQDDLPVRTRIALVRILRDFKKKAPGTSSPVIISSSLPGGVASHDETITSSPSSNEITNANESNIGHKHEDDQTTLLAIYQTRDTVAENFPSHKTLLHSCRPPSEEFATQFEELVNMSSTDAQFRSLSFILRIWFKGKQHQEFLETLLLKVLTALVEITHVKKESILLEIALEQMELLSEQKGNEFVNYMIEKNQDLLACKFALQVKHKSTNVLALDRIQHIAESKPTLLDSDAMSDIICTCIMNGYTSTLIHMDTLLFNILHGQHLKLYEECEAQFIAELVLISFKQSALPFTLFACEYVQRKVFGMHDMFCSDLNGSLFLLRRYLQQQQTNPMNHHEDADTIVRDLCRAALQKLDIRQLMQQ</sequence>
<feature type="domain" description="KNTC1 first ARM-repeats" evidence="2">
    <location>
        <begin position="510"/>
        <end position="715"/>
    </location>
</feature>
<accession>A0AA88H344</accession>
<dbReference type="InterPro" id="IPR055403">
    <property type="entry name" value="ARM_KNTC1_1st"/>
</dbReference>
<dbReference type="PANTHER" id="PTHR15922:SF2">
    <property type="entry name" value="NBAS SUBUNIT OF NRZ TETHERING COMPLEX"/>
    <property type="match status" value="1"/>
</dbReference>
<dbReference type="Pfam" id="PF24520">
    <property type="entry name" value="ARM_KNTC1_1st"/>
    <property type="match status" value="1"/>
</dbReference>
<evidence type="ECO:0000259" key="2">
    <source>
        <dbReference type="Pfam" id="PF24520"/>
    </source>
</evidence>
<comment type="caution">
    <text evidence="3">The sequence shown here is derived from an EMBL/GenBank/DDBJ whole genome shotgun (WGS) entry which is preliminary data.</text>
</comment>
<dbReference type="PANTHER" id="PTHR15922">
    <property type="entry name" value="NEUROBLASTOMA-AMPLIFIED SEQUENCE"/>
    <property type="match status" value="1"/>
</dbReference>
<evidence type="ECO:0000256" key="1">
    <source>
        <dbReference type="SAM" id="MobiDB-lite"/>
    </source>
</evidence>
<evidence type="ECO:0000313" key="4">
    <source>
        <dbReference type="Proteomes" id="UP000816034"/>
    </source>
</evidence>
<dbReference type="GeneID" id="68103958"/>
<dbReference type="GO" id="GO:0006890">
    <property type="term" value="P:retrograde vesicle-mediated transport, Golgi to endoplasmic reticulum"/>
    <property type="evidence" value="ECO:0007669"/>
    <property type="project" value="TreeGrafter"/>
</dbReference>
<keyword evidence="4" id="KW-1185">Reference proteome</keyword>
<dbReference type="EMBL" id="PYSW02000004">
    <property type="protein sequence ID" value="KAG2392779.1"/>
    <property type="molecule type" value="Genomic_DNA"/>
</dbReference>
<feature type="region of interest" description="Disordered" evidence="1">
    <location>
        <begin position="1863"/>
        <end position="1885"/>
    </location>
</feature>
<gene>
    <name evidence="3" type="ORF">C9374_011504</name>
</gene>
<proteinExistence type="predicted"/>
<organism evidence="3 4">
    <name type="scientific">Naegleria lovaniensis</name>
    <name type="common">Amoeba</name>
    <dbReference type="NCBI Taxonomy" id="51637"/>
    <lineage>
        <taxon>Eukaryota</taxon>
        <taxon>Discoba</taxon>
        <taxon>Heterolobosea</taxon>
        <taxon>Tetramitia</taxon>
        <taxon>Eutetramitia</taxon>
        <taxon>Vahlkampfiidae</taxon>
        <taxon>Naegleria</taxon>
    </lineage>
</organism>
<evidence type="ECO:0000313" key="3">
    <source>
        <dbReference type="EMBL" id="KAG2392779.1"/>
    </source>
</evidence>
<name>A0AA88H344_NAELO</name>
<dbReference type="GO" id="GO:0070939">
    <property type="term" value="C:Dsl1/NZR complex"/>
    <property type="evidence" value="ECO:0007669"/>
    <property type="project" value="TreeGrafter"/>
</dbReference>
<dbReference type="GO" id="GO:0000149">
    <property type="term" value="F:SNARE binding"/>
    <property type="evidence" value="ECO:0007669"/>
    <property type="project" value="TreeGrafter"/>
</dbReference>
<protein>
    <recommendedName>
        <fullName evidence="2">KNTC1 first ARM-repeats domain-containing protein</fullName>
    </recommendedName>
</protein>
<dbReference type="RefSeq" id="XP_044554673.1">
    <property type="nucleotide sequence ID" value="XM_044687167.1"/>
</dbReference>
<reference evidence="3 4" key="1">
    <citation type="journal article" date="2018" name="BMC Genomics">
        <title>The genome of Naegleria lovaniensis, the basis for a comparative approach to unravel pathogenicity factors of the human pathogenic amoeba N. fowleri.</title>
        <authorList>
            <person name="Liechti N."/>
            <person name="Schurch N."/>
            <person name="Bruggmann R."/>
            <person name="Wittwer M."/>
        </authorList>
    </citation>
    <scope>NUCLEOTIDE SEQUENCE [LARGE SCALE GENOMIC DNA]</scope>
    <source>
        <strain evidence="3 4">ATCC 30569</strain>
    </source>
</reference>